<dbReference type="EMBL" id="JAAAUY010000069">
    <property type="protein sequence ID" value="KAF9336181.1"/>
    <property type="molecule type" value="Genomic_DNA"/>
</dbReference>
<name>A0A9P5SRP0_9FUNG</name>
<proteinExistence type="predicted"/>
<feature type="region of interest" description="Disordered" evidence="1">
    <location>
        <begin position="184"/>
        <end position="216"/>
    </location>
</feature>
<evidence type="ECO:0000313" key="3">
    <source>
        <dbReference type="Proteomes" id="UP000696485"/>
    </source>
</evidence>
<accession>A0A9P5SRP0</accession>
<organism evidence="2 3">
    <name type="scientific">Podila minutissima</name>
    <dbReference type="NCBI Taxonomy" id="64525"/>
    <lineage>
        <taxon>Eukaryota</taxon>
        <taxon>Fungi</taxon>
        <taxon>Fungi incertae sedis</taxon>
        <taxon>Mucoromycota</taxon>
        <taxon>Mortierellomycotina</taxon>
        <taxon>Mortierellomycetes</taxon>
        <taxon>Mortierellales</taxon>
        <taxon>Mortierellaceae</taxon>
        <taxon>Podila</taxon>
    </lineage>
</organism>
<protein>
    <submittedName>
        <fullName evidence="2">Uncharacterized protein</fullName>
    </submittedName>
</protein>
<dbReference type="Proteomes" id="UP000696485">
    <property type="component" value="Unassembled WGS sequence"/>
</dbReference>
<feature type="compositionally biased region" description="Low complexity" evidence="1">
    <location>
        <begin position="187"/>
        <end position="214"/>
    </location>
</feature>
<gene>
    <name evidence="2" type="ORF">BG006_009450</name>
</gene>
<evidence type="ECO:0000313" key="2">
    <source>
        <dbReference type="EMBL" id="KAF9336181.1"/>
    </source>
</evidence>
<evidence type="ECO:0000256" key="1">
    <source>
        <dbReference type="SAM" id="MobiDB-lite"/>
    </source>
</evidence>
<keyword evidence="3" id="KW-1185">Reference proteome</keyword>
<dbReference type="AlphaFoldDB" id="A0A9P5SRP0"/>
<feature type="region of interest" description="Disordered" evidence="1">
    <location>
        <begin position="230"/>
        <end position="278"/>
    </location>
</feature>
<comment type="caution">
    <text evidence="2">The sequence shown here is derived from an EMBL/GenBank/DDBJ whole genome shotgun (WGS) entry which is preliminary data.</text>
</comment>
<sequence>MSPSPSPSPCRHLSNQSAEGTLVGSDDSGSENGETTVSHRHTQDEDVNIIYNRICVVLQSLILDAQKALQRTSISVASSCQCPNCEEINHRHLLPRPHPSLYLSESSLDSERFWDRPNKRTQQYTMRPSLYSGNSDYSRILWQQKQQEQHERYRKSCNRINQELEIGLVQARIVGTGRESDFSFYGPISPSSPSSSSSSPPSSASSTQPSSSVSYRPGVLKVPLKSSIKGRFSSDSEASSEPRRKKNQVQFVDSDEAPKRRPSRSPRRVQRRYKSQAVGNNSSTNVVMQLYGLWKQTWLRTRIMHVLTGSVEIMVVVFVLIQSAKASLSWVGLQSWVEVDWFSWLYGQRDAGASAKELYEKIKRDGLRRHVQLRQIKEQEAPEAATSLLSPARVVYGPAKKALKDVAAGAALAYVSDNVWRLIKKF</sequence>
<feature type="compositionally biased region" description="Basic residues" evidence="1">
    <location>
        <begin position="260"/>
        <end position="274"/>
    </location>
</feature>
<reference evidence="2" key="1">
    <citation type="journal article" date="2020" name="Fungal Divers.">
        <title>Resolving the Mortierellaceae phylogeny through synthesis of multi-gene phylogenetics and phylogenomics.</title>
        <authorList>
            <person name="Vandepol N."/>
            <person name="Liber J."/>
            <person name="Desiro A."/>
            <person name="Na H."/>
            <person name="Kennedy M."/>
            <person name="Barry K."/>
            <person name="Grigoriev I.V."/>
            <person name="Miller A.N."/>
            <person name="O'Donnell K."/>
            <person name="Stajich J.E."/>
            <person name="Bonito G."/>
        </authorList>
    </citation>
    <scope>NUCLEOTIDE SEQUENCE</scope>
    <source>
        <strain evidence="2">NVP1</strain>
    </source>
</reference>
<feature type="region of interest" description="Disordered" evidence="1">
    <location>
        <begin position="1"/>
        <end position="40"/>
    </location>
</feature>